<evidence type="ECO:0000313" key="1">
    <source>
        <dbReference type="EMBL" id="KPJ05058.1"/>
    </source>
</evidence>
<dbReference type="EMBL" id="KQ458793">
    <property type="protein sequence ID" value="KPJ05058.1"/>
    <property type="molecule type" value="Genomic_DNA"/>
</dbReference>
<accession>A0A194QHN6</accession>
<sequence length="62" mass="7191">MFAAQCAICKSLITHIHTNEHTCSIRRVRHAAYIQSLQAYVCRLSGHFKRPSLTYKVEPFRT</sequence>
<evidence type="ECO:0000313" key="2">
    <source>
        <dbReference type="Proteomes" id="UP000053268"/>
    </source>
</evidence>
<dbReference type="Proteomes" id="UP000053268">
    <property type="component" value="Unassembled WGS sequence"/>
</dbReference>
<gene>
    <name evidence="1" type="ORF">RR46_04174</name>
</gene>
<protein>
    <submittedName>
        <fullName evidence="1">Uncharacterized protein</fullName>
    </submittedName>
</protein>
<dbReference type="AlphaFoldDB" id="A0A194QHN6"/>
<keyword evidence="2" id="KW-1185">Reference proteome</keyword>
<name>A0A194QHN6_PAPXU</name>
<reference evidence="1 2" key="1">
    <citation type="journal article" date="2015" name="Nat. Commun.">
        <title>Outbred genome sequencing and CRISPR/Cas9 gene editing in butterflies.</title>
        <authorList>
            <person name="Li X."/>
            <person name="Fan D."/>
            <person name="Zhang W."/>
            <person name="Liu G."/>
            <person name="Zhang L."/>
            <person name="Zhao L."/>
            <person name="Fang X."/>
            <person name="Chen L."/>
            <person name="Dong Y."/>
            <person name="Chen Y."/>
            <person name="Ding Y."/>
            <person name="Zhao R."/>
            <person name="Feng M."/>
            <person name="Zhu Y."/>
            <person name="Feng Y."/>
            <person name="Jiang X."/>
            <person name="Zhu D."/>
            <person name="Xiang H."/>
            <person name="Feng X."/>
            <person name="Li S."/>
            <person name="Wang J."/>
            <person name="Zhang G."/>
            <person name="Kronforst M.R."/>
            <person name="Wang W."/>
        </authorList>
    </citation>
    <scope>NUCLEOTIDE SEQUENCE [LARGE SCALE GENOMIC DNA]</scope>
    <source>
        <strain evidence="1">Ya'a_city_454_Px</strain>
        <tissue evidence="1">Whole body</tissue>
    </source>
</reference>
<organism evidence="1 2">
    <name type="scientific">Papilio xuthus</name>
    <name type="common">Asian swallowtail butterfly</name>
    <dbReference type="NCBI Taxonomy" id="66420"/>
    <lineage>
        <taxon>Eukaryota</taxon>
        <taxon>Metazoa</taxon>
        <taxon>Ecdysozoa</taxon>
        <taxon>Arthropoda</taxon>
        <taxon>Hexapoda</taxon>
        <taxon>Insecta</taxon>
        <taxon>Pterygota</taxon>
        <taxon>Neoptera</taxon>
        <taxon>Endopterygota</taxon>
        <taxon>Lepidoptera</taxon>
        <taxon>Glossata</taxon>
        <taxon>Ditrysia</taxon>
        <taxon>Papilionoidea</taxon>
        <taxon>Papilionidae</taxon>
        <taxon>Papilioninae</taxon>
        <taxon>Papilio</taxon>
    </lineage>
</organism>
<proteinExistence type="predicted"/>